<proteinExistence type="predicted"/>
<organism evidence="2 3">
    <name type="scientific">Crassaminicella thermophila</name>
    <dbReference type="NCBI Taxonomy" id="2599308"/>
    <lineage>
        <taxon>Bacteria</taxon>
        <taxon>Bacillati</taxon>
        <taxon>Bacillota</taxon>
        <taxon>Clostridia</taxon>
        <taxon>Eubacteriales</taxon>
        <taxon>Clostridiaceae</taxon>
        <taxon>Crassaminicella</taxon>
    </lineage>
</organism>
<feature type="domain" description="HD-GYP" evidence="1">
    <location>
        <begin position="217"/>
        <end position="402"/>
    </location>
</feature>
<accession>A0A5C0SB22</accession>
<dbReference type="PANTHER" id="PTHR43155:SF1">
    <property type="entry name" value="3'3'-CGAMP-SPECIFIC PHOSPHODIESTERASE 1"/>
    <property type="match status" value="1"/>
</dbReference>
<dbReference type="PROSITE" id="PS51832">
    <property type="entry name" value="HD_GYP"/>
    <property type="match status" value="2"/>
</dbReference>
<dbReference type="InterPro" id="IPR003607">
    <property type="entry name" value="HD/PDEase_dom"/>
</dbReference>
<sequence>MQFNLNNFLFSLSYALDFVEMDILGVASNHSKRVAYIAYKLGGVLGLNQEELFDLVSLSILHDNGASQKVLHDKLQNRGKDKKKALESIKEHCIIGEKNIYKFPFFTDVKDVIKYHHETYAGMGFFGLDGKEIPLMSQIIFLGDTIENKFNVKGASIQERNVINTFIRENNKILFSPSISEAFMEISKHSSFWLDLKDEFINNALDEMVPKYYKELTWEEVRKITSIFSNIIDAKSQFTQKHSKELAEKIALMADYYKKNNEEKMKLMIAADLHDVGKLAISNAIIDKPGRLTKEEMNIIQEHAYYTRVSLQQIDEFEDIAKWASNHHEKLDGSGYPYGLKGKELDFNSRLMTCLDIYQALTEKRPYREGLTHSESMKVLRNMAKDGLIDGNIVEDIDKVFH</sequence>
<dbReference type="EMBL" id="CP042243">
    <property type="protein sequence ID" value="QEK11250.1"/>
    <property type="molecule type" value="Genomic_DNA"/>
</dbReference>
<evidence type="ECO:0000313" key="2">
    <source>
        <dbReference type="EMBL" id="QEK11250.1"/>
    </source>
</evidence>
<gene>
    <name evidence="2" type="ORF">FQB35_02065</name>
</gene>
<evidence type="ECO:0000313" key="3">
    <source>
        <dbReference type="Proteomes" id="UP000324646"/>
    </source>
</evidence>
<feature type="domain" description="HD-GYP" evidence="1">
    <location>
        <begin position="5"/>
        <end position="199"/>
    </location>
</feature>
<protein>
    <submittedName>
        <fullName evidence="2">HD domain-containing protein</fullName>
    </submittedName>
</protein>
<name>A0A5C0SB22_CRATE</name>
<keyword evidence="3" id="KW-1185">Reference proteome</keyword>
<dbReference type="AlphaFoldDB" id="A0A5C0SB22"/>
<dbReference type="InterPro" id="IPR037522">
    <property type="entry name" value="HD_GYP_dom"/>
</dbReference>
<dbReference type="PANTHER" id="PTHR43155">
    <property type="entry name" value="CYCLIC DI-GMP PHOSPHODIESTERASE PA4108-RELATED"/>
    <property type="match status" value="1"/>
</dbReference>
<dbReference type="Gene3D" id="1.10.3210.10">
    <property type="entry name" value="Hypothetical protein af1432"/>
    <property type="match status" value="2"/>
</dbReference>
<dbReference type="KEGG" id="crs:FQB35_02065"/>
<dbReference type="SUPFAM" id="SSF109604">
    <property type="entry name" value="HD-domain/PDEase-like"/>
    <property type="match status" value="2"/>
</dbReference>
<dbReference type="CDD" id="cd00077">
    <property type="entry name" value="HDc"/>
    <property type="match status" value="2"/>
</dbReference>
<dbReference type="Proteomes" id="UP000324646">
    <property type="component" value="Chromosome"/>
</dbReference>
<evidence type="ECO:0000259" key="1">
    <source>
        <dbReference type="PROSITE" id="PS51832"/>
    </source>
</evidence>
<reference evidence="2 3" key="1">
    <citation type="submission" date="2019-07" db="EMBL/GenBank/DDBJ databases">
        <title>Complete genome of Crassaminicella thermophila SY095.</title>
        <authorList>
            <person name="Li X."/>
        </authorList>
    </citation>
    <scope>NUCLEOTIDE SEQUENCE [LARGE SCALE GENOMIC DNA]</scope>
    <source>
        <strain evidence="2 3">SY095</strain>
    </source>
</reference>
<dbReference type="RefSeq" id="WP_148808323.1">
    <property type="nucleotide sequence ID" value="NZ_CP042243.1"/>
</dbReference>
<dbReference type="Pfam" id="PF13487">
    <property type="entry name" value="HD_5"/>
    <property type="match status" value="2"/>
</dbReference>
<dbReference type="OrthoDB" id="9804747at2"/>
<dbReference type="SMART" id="SM00471">
    <property type="entry name" value="HDc"/>
    <property type="match status" value="2"/>
</dbReference>